<dbReference type="AlphaFoldDB" id="A0A7J6EXD6"/>
<evidence type="ECO:0000313" key="4">
    <source>
        <dbReference type="Proteomes" id="UP000525078"/>
    </source>
</evidence>
<keyword evidence="2" id="KW-0472">Membrane</keyword>
<comment type="caution">
    <text evidence="3">The sequence shown here is derived from an EMBL/GenBank/DDBJ whole genome shotgun (WGS) entry which is preliminary data.</text>
</comment>
<accession>A0A7J6EXD6</accession>
<evidence type="ECO:0000313" key="3">
    <source>
        <dbReference type="EMBL" id="KAF4362986.1"/>
    </source>
</evidence>
<name>A0A7J6EXD6_CANSA</name>
<feature type="transmembrane region" description="Helical" evidence="2">
    <location>
        <begin position="126"/>
        <end position="147"/>
    </location>
</feature>
<gene>
    <name evidence="3" type="ORF">F8388_020502</name>
</gene>
<feature type="transmembrane region" description="Helical" evidence="2">
    <location>
        <begin position="203"/>
        <end position="228"/>
    </location>
</feature>
<reference evidence="3 4" key="1">
    <citation type="journal article" date="2020" name="bioRxiv">
        <title>Sequence and annotation of 42 cannabis genomes reveals extensive copy number variation in cannabinoid synthesis and pathogen resistance genes.</title>
        <authorList>
            <person name="Mckernan K.J."/>
            <person name="Helbert Y."/>
            <person name="Kane L.T."/>
            <person name="Ebling H."/>
            <person name="Zhang L."/>
            <person name="Liu B."/>
            <person name="Eaton Z."/>
            <person name="Mclaughlin S."/>
            <person name="Kingan S."/>
            <person name="Baybayan P."/>
            <person name="Concepcion G."/>
            <person name="Jordan M."/>
            <person name="Riva A."/>
            <person name="Barbazuk W."/>
            <person name="Harkins T."/>
        </authorList>
    </citation>
    <scope>NUCLEOTIDE SEQUENCE [LARGE SCALE GENOMIC DNA]</scope>
    <source>
        <strain evidence="4">cv. Jamaican Lion 4</strain>
        <tissue evidence="3">Leaf</tissue>
    </source>
</reference>
<proteinExistence type="predicted"/>
<dbReference type="Proteomes" id="UP000525078">
    <property type="component" value="Unassembled WGS sequence"/>
</dbReference>
<protein>
    <submittedName>
        <fullName evidence="3">Uncharacterized protein</fullName>
    </submittedName>
</protein>
<dbReference type="PANTHER" id="PTHR37385">
    <property type="entry name" value="PROTEIN LOW PSII ACCUMULATION 2, CHLOROPLASTIC"/>
    <property type="match status" value="1"/>
</dbReference>
<dbReference type="GO" id="GO:0009507">
    <property type="term" value="C:chloroplast"/>
    <property type="evidence" value="ECO:0007669"/>
    <property type="project" value="TreeGrafter"/>
</dbReference>
<keyword evidence="2" id="KW-0812">Transmembrane</keyword>
<feature type="region of interest" description="Disordered" evidence="1">
    <location>
        <begin position="47"/>
        <end position="95"/>
    </location>
</feature>
<keyword evidence="2" id="KW-1133">Transmembrane helix</keyword>
<feature type="compositionally biased region" description="Polar residues" evidence="1">
    <location>
        <begin position="47"/>
        <end position="77"/>
    </location>
</feature>
<evidence type="ECO:0000256" key="2">
    <source>
        <dbReference type="SAM" id="Phobius"/>
    </source>
</evidence>
<sequence>MALQIHCPSSFTTKPYRLPLHSSTKTHFRIKSQNQLDPSESTIKVTETTVQPKKSTSQGLGFGSSASSPTKENAAQLSTTTATKKKRKSKRERASIIRRSPVEKPAFGSVVDDDEKAKETGRNESAFLLTWLGLGVIILTQGIILSASELDVAEELQQLLVDTGWPAKLWFLLLVVMFRNFPTVDMIYGALRSFLPEEWDKFLVKYLYPTFTPTVGLFIAGTVTYGVLKYLQNENLKDQK</sequence>
<dbReference type="InterPro" id="IPR038789">
    <property type="entry name" value="LPA2-like"/>
</dbReference>
<dbReference type="PANTHER" id="PTHR37385:SF2">
    <property type="entry name" value="PROTEIN LPA2"/>
    <property type="match status" value="1"/>
</dbReference>
<evidence type="ECO:0000256" key="1">
    <source>
        <dbReference type="SAM" id="MobiDB-lite"/>
    </source>
</evidence>
<feature type="transmembrane region" description="Helical" evidence="2">
    <location>
        <begin position="167"/>
        <end position="191"/>
    </location>
</feature>
<dbReference type="EMBL" id="JAATIP010000179">
    <property type="protein sequence ID" value="KAF4362986.1"/>
    <property type="molecule type" value="Genomic_DNA"/>
</dbReference>
<organism evidence="3 4">
    <name type="scientific">Cannabis sativa</name>
    <name type="common">Hemp</name>
    <name type="synonym">Marijuana</name>
    <dbReference type="NCBI Taxonomy" id="3483"/>
    <lineage>
        <taxon>Eukaryota</taxon>
        <taxon>Viridiplantae</taxon>
        <taxon>Streptophyta</taxon>
        <taxon>Embryophyta</taxon>
        <taxon>Tracheophyta</taxon>
        <taxon>Spermatophyta</taxon>
        <taxon>Magnoliopsida</taxon>
        <taxon>eudicotyledons</taxon>
        <taxon>Gunneridae</taxon>
        <taxon>Pentapetalae</taxon>
        <taxon>rosids</taxon>
        <taxon>fabids</taxon>
        <taxon>Rosales</taxon>
        <taxon>Cannabaceae</taxon>
        <taxon>Cannabis</taxon>
    </lineage>
</organism>